<sequence length="333" mass="36683">MADEQYFRSIHCLRGIAALMVVVYHTFSYGMVADLPRDAAIWMKYGVAIFFVISGFVMVTSTKRRPHAAGDFIRRRLLRVVPLYWFATFFLFAVGLTKSGDEQRLLASLLFLPLASADGTSVAKPVLDVGWTLNLEMAFYLIFALSMALPRRWSVMITVAVLCLVALGSELLSPNAWSSTYLHPRLLDFAGGMLIAWYRVKLPSWCAVIGFGLLAWLGRDPSVPYTLAVTVPALLIVAGMAGAEASLPDPRSRSMQVLNVLGDASYAIYLMHFATFNLLVLPLAGYPAHPLIVIPLTVGFSAIVGVLVHRWIEKPLAQLLKSTLRRTPLAVPV</sequence>
<gene>
    <name evidence="3" type="ORF">GGQ88_001976</name>
</gene>
<feature type="transmembrane region" description="Helical" evidence="1">
    <location>
        <begin position="130"/>
        <end position="149"/>
    </location>
</feature>
<feature type="transmembrane region" description="Helical" evidence="1">
    <location>
        <begin position="80"/>
        <end position="99"/>
    </location>
</feature>
<comment type="caution">
    <text evidence="3">The sequence shown here is derived from an EMBL/GenBank/DDBJ whole genome shotgun (WGS) entry which is preliminary data.</text>
</comment>
<dbReference type="AlphaFoldDB" id="A0A7W5ZYQ3"/>
<feature type="transmembrane region" description="Helical" evidence="1">
    <location>
        <begin position="198"/>
        <end position="217"/>
    </location>
</feature>
<feature type="transmembrane region" description="Helical" evidence="1">
    <location>
        <begin position="155"/>
        <end position="177"/>
    </location>
</feature>
<keyword evidence="1" id="KW-1133">Transmembrane helix</keyword>
<dbReference type="Pfam" id="PF01757">
    <property type="entry name" value="Acyl_transf_3"/>
    <property type="match status" value="1"/>
</dbReference>
<feature type="transmembrane region" description="Helical" evidence="1">
    <location>
        <begin position="223"/>
        <end position="243"/>
    </location>
</feature>
<dbReference type="InterPro" id="IPR002656">
    <property type="entry name" value="Acyl_transf_3_dom"/>
</dbReference>
<dbReference type="EMBL" id="JACICY010000004">
    <property type="protein sequence ID" value="MBB3860707.1"/>
    <property type="molecule type" value="Genomic_DNA"/>
</dbReference>
<evidence type="ECO:0000256" key="1">
    <source>
        <dbReference type="SAM" id="Phobius"/>
    </source>
</evidence>
<name>A0A7W5ZYQ3_9SPHN</name>
<dbReference type="RefSeq" id="WP_183612974.1">
    <property type="nucleotide sequence ID" value="NZ_JACICY010000004.1"/>
</dbReference>
<proteinExistence type="predicted"/>
<dbReference type="GO" id="GO:0000271">
    <property type="term" value="P:polysaccharide biosynthetic process"/>
    <property type="evidence" value="ECO:0007669"/>
    <property type="project" value="TreeGrafter"/>
</dbReference>
<protein>
    <submittedName>
        <fullName evidence="3">Exopolysaccharide production protein ExoZ</fullName>
    </submittedName>
</protein>
<feature type="transmembrane region" description="Helical" evidence="1">
    <location>
        <begin position="39"/>
        <end position="59"/>
    </location>
</feature>
<feature type="transmembrane region" description="Helical" evidence="1">
    <location>
        <begin position="292"/>
        <end position="312"/>
    </location>
</feature>
<keyword evidence="1" id="KW-0472">Membrane</keyword>
<dbReference type="PANTHER" id="PTHR23028:SF131">
    <property type="entry name" value="BLR2367 PROTEIN"/>
    <property type="match status" value="1"/>
</dbReference>
<keyword evidence="4" id="KW-1185">Reference proteome</keyword>
<dbReference type="GO" id="GO:0016020">
    <property type="term" value="C:membrane"/>
    <property type="evidence" value="ECO:0007669"/>
    <property type="project" value="TreeGrafter"/>
</dbReference>
<feature type="transmembrane region" description="Helical" evidence="1">
    <location>
        <begin position="264"/>
        <end position="286"/>
    </location>
</feature>
<dbReference type="Proteomes" id="UP000562395">
    <property type="component" value="Unassembled WGS sequence"/>
</dbReference>
<reference evidence="3 4" key="1">
    <citation type="submission" date="2020-08" db="EMBL/GenBank/DDBJ databases">
        <title>Genomic Encyclopedia of Type Strains, Phase IV (KMG-IV): sequencing the most valuable type-strain genomes for metagenomic binning, comparative biology and taxonomic classification.</title>
        <authorList>
            <person name="Goeker M."/>
        </authorList>
    </citation>
    <scope>NUCLEOTIDE SEQUENCE [LARGE SCALE GENOMIC DNA]</scope>
    <source>
        <strain evidence="3 4">DSM 14552</strain>
    </source>
</reference>
<feature type="domain" description="Acyltransferase 3" evidence="2">
    <location>
        <begin position="9"/>
        <end position="304"/>
    </location>
</feature>
<evidence type="ECO:0000313" key="3">
    <source>
        <dbReference type="EMBL" id="MBB3860707.1"/>
    </source>
</evidence>
<feature type="transmembrane region" description="Helical" evidence="1">
    <location>
        <begin position="12"/>
        <end position="33"/>
    </location>
</feature>
<evidence type="ECO:0000259" key="2">
    <source>
        <dbReference type="Pfam" id="PF01757"/>
    </source>
</evidence>
<dbReference type="InterPro" id="IPR050879">
    <property type="entry name" value="Acyltransferase_3"/>
</dbReference>
<organism evidence="3 4">
    <name type="scientific">Novosphingobium hassiacum</name>
    <dbReference type="NCBI Taxonomy" id="173676"/>
    <lineage>
        <taxon>Bacteria</taxon>
        <taxon>Pseudomonadati</taxon>
        <taxon>Pseudomonadota</taxon>
        <taxon>Alphaproteobacteria</taxon>
        <taxon>Sphingomonadales</taxon>
        <taxon>Sphingomonadaceae</taxon>
        <taxon>Novosphingobium</taxon>
    </lineage>
</organism>
<dbReference type="GO" id="GO:0016747">
    <property type="term" value="F:acyltransferase activity, transferring groups other than amino-acyl groups"/>
    <property type="evidence" value="ECO:0007669"/>
    <property type="project" value="InterPro"/>
</dbReference>
<keyword evidence="1" id="KW-0812">Transmembrane</keyword>
<evidence type="ECO:0000313" key="4">
    <source>
        <dbReference type="Proteomes" id="UP000562395"/>
    </source>
</evidence>
<accession>A0A7W5ZYQ3</accession>
<dbReference type="PANTHER" id="PTHR23028">
    <property type="entry name" value="ACETYLTRANSFERASE"/>
    <property type="match status" value="1"/>
</dbReference>